<accession>A0A1M6WSC9</accession>
<gene>
    <name evidence="1" type="ORF">SAMN02745123_03747</name>
</gene>
<dbReference type="InterPro" id="IPR010022">
    <property type="entry name" value="XkdX"/>
</dbReference>
<reference evidence="2" key="1">
    <citation type="submission" date="2016-11" db="EMBL/GenBank/DDBJ databases">
        <authorList>
            <person name="Varghese N."/>
            <person name="Submissions S."/>
        </authorList>
    </citation>
    <scope>NUCLEOTIDE SEQUENCE [LARGE SCALE GENOMIC DNA]</scope>
    <source>
        <strain evidence="2">DSM 10349</strain>
    </source>
</reference>
<proteinExistence type="predicted"/>
<evidence type="ECO:0000313" key="1">
    <source>
        <dbReference type="EMBL" id="SHK96672.1"/>
    </source>
</evidence>
<dbReference type="AlphaFoldDB" id="A0A1M6WSC9"/>
<sequence length="46" mass="5318">MSDFERVKYYFEKGWATAAQVRMYVQYGVITDGEFEQITGEPYAAA</sequence>
<protein>
    <submittedName>
        <fullName evidence="1">Phage uncharacterized protein, XkdX family</fullName>
    </submittedName>
</protein>
<dbReference type="EMBL" id="FRAR01000034">
    <property type="protein sequence ID" value="SHK96672.1"/>
    <property type="molecule type" value="Genomic_DNA"/>
</dbReference>
<dbReference type="RefSeq" id="WP_072917377.1">
    <property type="nucleotide sequence ID" value="NZ_FRAR01000034.1"/>
</dbReference>
<evidence type="ECO:0000313" key="2">
    <source>
        <dbReference type="Proteomes" id="UP000183997"/>
    </source>
</evidence>
<dbReference type="Proteomes" id="UP000183997">
    <property type="component" value="Unassembled WGS sequence"/>
</dbReference>
<name>A0A1M6WSC9_9FIRM</name>
<keyword evidence="2" id="KW-1185">Reference proteome</keyword>
<dbReference type="Pfam" id="PF09693">
    <property type="entry name" value="Phage_XkdX"/>
    <property type="match status" value="1"/>
</dbReference>
<organism evidence="1 2">
    <name type="scientific">Desulforamulus aeronauticus DSM 10349</name>
    <dbReference type="NCBI Taxonomy" id="1121421"/>
    <lineage>
        <taxon>Bacteria</taxon>
        <taxon>Bacillati</taxon>
        <taxon>Bacillota</taxon>
        <taxon>Clostridia</taxon>
        <taxon>Eubacteriales</taxon>
        <taxon>Peptococcaceae</taxon>
        <taxon>Desulforamulus</taxon>
    </lineage>
</organism>
<dbReference type="STRING" id="1121421.SAMN02745123_03747"/>
<dbReference type="NCBIfam" id="TIGR01669">
    <property type="entry name" value="phage_XkdX"/>
    <property type="match status" value="1"/>
</dbReference>